<dbReference type="OrthoDB" id="4990at2"/>
<dbReference type="AlphaFoldDB" id="A0A162K3D6"/>
<dbReference type="Proteomes" id="UP000076967">
    <property type="component" value="Unassembled WGS sequence"/>
</dbReference>
<proteinExistence type="predicted"/>
<dbReference type="InterPro" id="IPR025436">
    <property type="entry name" value="DUF4179"/>
</dbReference>
<dbReference type="EMBL" id="LVJH01000021">
    <property type="protein sequence ID" value="OAB42476.1"/>
    <property type="molecule type" value="Genomic_DNA"/>
</dbReference>
<dbReference type="STRING" id="494026.PGLA_12475"/>
<keyword evidence="1" id="KW-0812">Transmembrane</keyword>
<protein>
    <recommendedName>
        <fullName evidence="2">DUF4179 domain-containing protein</fullName>
    </recommendedName>
</protein>
<gene>
    <name evidence="3" type="ORF">PGLA_12475</name>
</gene>
<keyword evidence="4" id="KW-1185">Reference proteome</keyword>
<evidence type="ECO:0000256" key="1">
    <source>
        <dbReference type="SAM" id="Phobius"/>
    </source>
</evidence>
<organism evidence="3 4">
    <name type="scientific">Paenibacillus glacialis</name>
    <dbReference type="NCBI Taxonomy" id="494026"/>
    <lineage>
        <taxon>Bacteria</taxon>
        <taxon>Bacillati</taxon>
        <taxon>Bacillota</taxon>
        <taxon>Bacilli</taxon>
        <taxon>Bacillales</taxon>
        <taxon>Paenibacillaceae</taxon>
        <taxon>Paenibacillus</taxon>
    </lineage>
</organism>
<dbReference type="Pfam" id="PF13786">
    <property type="entry name" value="DUF4179"/>
    <property type="match status" value="1"/>
</dbReference>
<keyword evidence="1" id="KW-0472">Membrane</keyword>
<evidence type="ECO:0000313" key="4">
    <source>
        <dbReference type="Proteomes" id="UP000076967"/>
    </source>
</evidence>
<name>A0A162K3D6_9BACL</name>
<evidence type="ECO:0000313" key="3">
    <source>
        <dbReference type="EMBL" id="OAB42476.1"/>
    </source>
</evidence>
<reference evidence="3 4" key="1">
    <citation type="submission" date="2016-03" db="EMBL/GenBank/DDBJ databases">
        <title>Draft genome sequence of Paenibacillus glacialis DSM 22343.</title>
        <authorList>
            <person name="Shin S.-K."/>
            <person name="Yi H."/>
        </authorList>
    </citation>
    <scope>NUCLEOTIDE SEQUENCE [LARGE SCALE GENOMIC DNA]</scope>
    <source>
        <strain evidence="3 4">DSM 22343</strain>
    </source>
</reference>
<dbReference type="RefSeq" id="WP_068533147.1">
    <property type="nucleotide sequence ID" value="NZ_LVJH01000021.1"/>
</dbReference>
<feature type="transmembrane region" description="Helical" evidence="1">
    <location>
        <begin position="48"/>
        <end position="71"/>
    </location>
</feature>
<feature type="domain" description="DUF4179" evidence="2">
    <location>
        <begin position="43"/>
        <end position="96"/>
    </location>
</feature>
<sequence>MDDKLKRLQQAYNDIEILDELSLATRRGIEKGKLHQQKTRATKHRVKWITSSVAAMFIFFTISVNTLPAFADSLEQVPVLGKLVSVLQFSKGNAGGGVIQDGTDVNFISVKQLGDSDHIIMNFAQNSEAQQIASSFNMKFTEYPNTMTISVGGARRFSAAKDLETLKQSNYIQDAYQIITMDDSAIRFNITFKEPVTYEVKEYKDPAQVVIKLTSDAKNAGNLPPVYSLRTVSMPYGEEIGMAEEMLLEFEGLRVLKDQQGSFLVEAGYYNTEAEALAQLKRIQSEYGVADSLLIEKRSYLQIPEFISAEKE</sequence>
<accession>A0A162K3D6</accession>
<evidence type="ECO:0000259" key="2">
    <source>
        <dbReference type="Pfam" id="PF13786"/>
    </source>
</evidence>
<keyword evidence="1" id="KW-1133">Transmembrane helix</keyword>
<comment type="caution">
    <text evidence="3">The sequence shown here is derived from an EMBL/GenBank/DDBJ whole genome shotgun (WGS) entry which is preliminary data.</text>
</comment>